<dbReference type="InterPro" id="IPR011990">
    <property type="entry name" value="TPR-like_helical_dom_sf"/>
</dbReference>
<sequence>MALMISSNSYADRNAEIREACAQLPTYQQQGARLYQQKNYSKALDAFENQATYTHFCLLNQDDLAKSAQTLTEANLATAYNNVGLAHTKLGQYAWAKAWYALRPENKKSQYNLSKLPKQLYTDQKITGEYVRYAGQGAWNRLVVSDQGDHYAIRFYGLRMGLLALIYGPNLGEFTIEMPKKVAGKTNTHAEYHYEDCQIDLDFFNHSLSEQFIAVKQQQGDASSCGFGFGVYADGAYHKVK</sequence>
<dbReference type="AlphaFoldDB" id="A0A9X2BB55"/>
<dbReference type="SUPFAM" id="SSF48452">
    <property type="entry name" value="TPR-like"/>
    <property type="match status" value="1"/>
</dbReference>
<dbReference type="EMBL" id="JAKUML010000017">
    <property type="protein sequence ID" value="MCJ8147235.1"/>
    <property type="molecule type" value="Genomic_DNA"/>
</dbReference>
<name>A0A9X2BB55_9GAMM</name>
<reference evidence="1" key="1">
    <citation type="submission" date="2022-02" db="EMBL/GenBank/DDBJ databases">
        <title>Acinetobacter A3.8 sp. nov., isolated from Sediment (Zhairuo Island).</title>
        <authorList>
            <person name="Zheng K."/>
        </authorList>
    </citation>
    <scope>NUCLEOTIDE SEQUENCE</scope>
    <source>
        <strain evidence="1">A3.8</strain>
    </source>
</reference>
<evidence type="ECO:0000313" key="2">
    <source>
        <dbReference type="Proteomes" id="UP001139701"/>
    </source>
</evidence>
<proteinExistence type="predicted"/>
<evidence type="ECO:0000313" key="1">
    <source>
        <dbReference type="EMBL" id="MCJ8147235.1"/>
    </source>
</evidence>
<evidence type="ECO:0008006" key="3">
    <source>
        <dbReference type="Google" id="ProtNLM"/>
    </source>
</evidence>
<protein>
    <recommendedName>
        <fullName evidence="3">Tetratricopeptide repeat protein</fullName>
    </recommendedName>
</protein>
<dbReference type="Proteomes" id="UP001139701">
    <property type="component" value="Unassembled WGS sequence"/>
</dbReference>
<dbReference type="RefSeq" id="WP_241572944.1">
    <property type="nucleotide sequence ID" value="NZ_JAKUML010000017.1"/>
</dbReference>
<dbReference type="Gene3D" id="1.25.40.10">
    <property type="entry name" value="Tetratricopeptide repeat domain"/>
    <property type="match status" value="1"/>
</dbReference>
<comment type="caution">
    <text evidence="1">The sequence shown here is derived from an EMBL/GenBank/DDBJ whole genome shotgun (WGS) entry which is preliminary data.</text>
</comment>
<keyword evidence="2" id="KW-1185">Reference proteome</keyword>
<gene>
    <name evidence="1" type="ORF">MKI79_10085</name>
</gene>
<organism evidence="1 2">
    <name type="scientific">Acinetobacter sedimenti</name>
    <dbReference type="NCBI Taxonomy" id="2919922"/>
    <lineage>
        <taxon>Bacteria</taxon>
        <taxon>Pseudomonadati</taxon>
        <taxon>Pseudomonadota</taxon>
        <taxon>Gammaproteobacteria</taxon>
        <taxon>Moraxellales</taxon>
        <taxon>Moraxellaceae</taxon>
        <taxon>Acinetobacter</taxon>
    </lineage>
</organism>
<accession>A0A9X2BB55</accession>